<reference evidence="7" key="1">
    <citation type="submission" date="2015-12" db="EMBL/GenBank/DDBJ databases">
        <title>Update maize B73 reference genome by single molecule sequencing technologies.</title>
        <authorList>
            <consortium name="Maize Genome Sequencing Project"/>
            <person name="Ware D."/>
        </authorList>
    </citation>
    <scope>NUCLEOTIDE SEQUENCE [LARGE SCALE GENOMIC DNA]</scope>
    <source>
        <strain evidence="7">cv. B73</strain>
    </source>
</reference>
<dbReference type="Gene3D" id="1.10.8.100">
    <property type="entry name" value="Ribosomal RNA adenine dimethylase-like, domain 2"/>
    <property type="match status" value="1"/>
</dbReference>
<reference evidence="6" key="3">
    <citation type="submission" date="2021-05" db="UniProtKB">
        <authorList>
            <consortium name="EnsemblPlants"/>
        </authorList>
    </citation>
    <scope>IDENTIFICATION</scope>
    <source>
        <strain evidence="6">cv. B73</strain>
    </source>
</reference>
<evidence type="ECO:0000256" key="3">
    <source>
        <dbReference type="ARBA" id="ARBA00022691"/>
    </source>
</evidence>
<proteinExistence type="inferred from homology"/>
<dbReference type="GO" id="GO:0003723">
    <property type="term" value="F:RNA binding"/>
    <property type="evidence" value="ECO:0007669"/>
    <property type="project" value="UniProtKB-KW"/>
</dbReference>
<dbReference type="Pfam" id="PF00398">
    <property type="entry name" value="RrnaAD"/>
    <property type="match status" value="1"/>
</dbReference>
<dbReference type="InterPro" id="IPR023165">
    <property type="entry name" value="rRNA_Ade_diMease-like_C"/>
</dbReference>
<name>A0A804QCX2_MAIZE</name>
<comment type="similarity">
    <text evidence="5">Belongs to the class I-like SAM-binding methyltransferase superfamily. rRNA adenine N(6)-methyltransferase family.</text>
</comment>
<protein>
    <recommendedName>
        <fullName evidence="5">rRNA adenine N(6)-methyltransferase</fullName>
        <ecNumber evidence="5">2.1.1.-</ecNumber>
    </recommendedName>
</protein>
<keyword evidence="5" id="KW-0698">rRNA processing</keyword>
<dbReference type="Gramene" id="Zm00001eb322420_T001">
    <property type="protein sequence ID" value="Zm00001eb322420_P001"/>
    <property type="gene ID" value="Zm00001eb322420"/>
</dbReference>
<keyword evidence="7" id="KW-1185">Reference proteome</keyword>
<dbReference type="InterPro" id="IPR029063">
    <property type="entry name" value="SAM-dependent_MTases_sf"/>
</dbReference>
<keyword evidence="3 5" id="KW-0949">S-adenosyl-L-methionine</keyword>
<dbReference type="PANTHER" id="PTHR11727">
    <property type="entry name" value="DIMETHYLADENOSINE TRANSFERASE"/>
    <property type="match status" value="1"/>
</dbReference>
<dbReference type="Gene3D" id="3.40.50.150">
    <property type="entry name" value="Vaccinia Virus protein VP39"/>
    <property type="match status" value="1"/>
</dbReference>
<evidence type="ECO:0000313" key="6">
    <source>
        <dbReference type="EnsemblPlants" id="Zm00001eb322420_P001"/>
    </source>
</evidence>
<keyword evidence="1 5" id="KW-0489">Methyltransferase</keyword>
<evidence type="ECO:0000256" key="1">
    <source>
        <dbReference type="ARBA" id="ARBA00022603"/>
    </source>
</evidence>
<dbReference type="AlphaFoldDB" id="A0A804QCX2"/>
<reference evidence="6" key="2">
    <citation type="submission" date="2019-07" db="EMBL/GenBank/DDBJ databases">
        <authorList>
            <person name="Seetharam A."/>
            <person name="Woodhouse M."/>
            <person name="Cannon E."/>
        </authorList>
    </citation>
    <scope>NUCLEOTIDE SEQUENCE [LARGE SCALE GENOMIC DNA]</scope>
    <source>
        <strain evidence="6">cv. B73</strain>
    </source>
</reference>
<dbReference type="GO" id="GO:0008168">
    <property type="term" value="F:methyltransferase activity"/>
    <property type="evidence" value="ECO:0007669"/>
    <property type="project" value="UniProtKB-KW"/>
</dbReference>
<dbReference type="Proteomes" id="UP000007305">
    <property type="component" value="Chromosome 7"/>
</dbReference>
<keyword evidence="2 5" id="KW-0808">Transferase</keyword>
<accession>A0A804QCX2</accession>
<sequence>MLVQREFARRLVGAPGHGEHNHLATNVRLVAVTVPLAVATPPRLEVLIVADVRKADFVPMPVVDSSLVEIRMKEVRPPGISLDEWFEFTHVCFGKHQLQQRKKKKKRRA</sequence>
<dbReference type="GO" id="GO:0032259">
    <property type="term" value="P:methylation"/>
    <property type="evidence" value="ECO:0007669"/>
    <property type="project" value="UniProtKB-KW"/>
</dbReference>
<organism evidence="6 7">
    <name type="scientific">Zea mays</name>
    <name type="common">Maize</name>
    <dbReference type="NCBI Taxonomy" id="4577"/>
    <lineage>
        <taxon>Eukaryota</taxon>
        <taxon>Viridiplantae</taxon>
        <taxon>Streptophyta</taxon>
        <taxon>Embryophyta</taxon>
        <taxon>Tracheophyta</taxon>
        <taxon>Spermatophyta</taxon>
        <taxon>Magnoliopsida</taxon>
        <taxon>Liliopsida</taxon>
        <taxon>Poales</taxon>
        <taxon>Poaceae</taxon>
        <taxon>PACMAD clade</taxon>
        <taxon>Panicoideae</taxon>
        <taxon>Andropogonodae</taxon>
        <taxon>Andropogoneae</taxon>
        <taxon>Tripsacinae</taxon>
        <taxon>Zea</taxon>
    </lineage>
</organism>
<dbReference type="GO" id="GO:0006364">
    <property type="term" value="P:rRNA processing"/>
    <property type="evidence" value="ECO:0007669"/>
    <property type="project" value="UniProtKB-KW"/>
</dbReference>
<evidence type="ECO:0000313" key="7">
    <source>
        <dbReference type="Proteomes" id="UP000007305"/>
    </source>
</evidence>
<dbReference type="SUPFAM" id="SSF53335">
    <property type="entry name" value="S-adenosyl-L-methionine-dependent methyltransferases"/>
    <property type="match status" value="1"/>
</dbReference>
<dbReference type="InterPro" id="IPR001737">
    <property type="entry name" value="KsgA/Erm"/>
</dbReference>
<evidence type="ECO:0000256" key="5">
    <source>
        <dbReference type="RuleBase" id="RU362106"/>
    </source>
</evidence>
<dbReference type="EC" id="2.1.1.-" evidence="5"/>
<evidence type="ECO:0000256" key="4">
    <source>
        <dbReference type="ARBA" id="ARBA00022884"/>
    </source>
</evidence>
<dbReference type="EnsemblPlants" id="Zm00001eb322420_T001">
    <property type="protein sequence ID" value="Zm00001eb322420_P001"/>
    <property type="gene ID" value="Zm00001eb322420"/>
</dbReference>
<evidence type="ECO:0000256" key="2">
    <source>
        <dbReference type="ARBA" id="ARBA00022679"/>
    </source>
</evidence>
<dbReference type="InParanoid" id="A0A804QCX2"/>
<keyword evidence="4" id="KW-0694">RNA-binding</keyword>
<dbReference type="PANTHER" id="PTHR11727:SF29">
    <property type="entry name" value="RRNA ADENINE N(6)-METHYLTRANSFERASE"/>
    <property type="match status" value="1"/>
</dbReference>